<evidence type="ECO:0000313" key="2">
    <source>
        <dbReference type="Proteomes" id="UP000322267"/>
    </source>
</evidence>
<proteinExistence type="predicted"/>
<sequence>MKKLVYVAYYFFEEDGVAALRSRVLTDELEKRGNEIDVITKKSFGPAAQKSKLKWGLAVFKYLMKAKYDKLFVSCGPFWHLRFILTAALARKKKFIVDIRDPWSANLKGGFGGTKKRASWRVIKEAEFWERIMYKYSENIWTVSEGMKESHREAIGETDKFTVVINGHDIDAEQFAHADKGPNDALTYVCMGKFVEYGAEKAEAALRKLRDVNEAAEKDYMLEFIGAKEEKIKPIVEKLQMAQNVRFIPRLPYQDAIKKASQADIGFCIIRDESLEHGTKTFDYIGLGLPIFDCFQKGSHFHQFFEPYLTLTEKKEIPLETRKKFYRRNIFKPYLREVEK</sequence>
<keyword evidence="1" id="KW-0808">Transferase</keyword>
<dbReference type="RefSeq" id="WP_148942353.1">
    <property type="nucleotide sequence ID" value="NZ_VTEI01000027.1"/>
</dbReference>
<evidence type="ECO:0000313" key="1">
    <source>
        <dbReference type="EMBL" id="TYS12935.1"/>
    </source>
</evidence>
<organism evidence="1 2">
    <name type="scientific">Rossellomorea vietnamensis</name>
    <dbReference type="NCBI Taxonomy" id="218284"/>
    <lineage>
        <taxon>Bacteria</taxon>
        <taxon>Bacillati</taxon>
        <taxon>Bacillota</taxon>
        <taxon>Bacilli</taxon>
        <taxon>Bacillales</taxon>
        <taxon>Bacillaceae</taxon>
        <taxon>Rossellomorea</taxon>
    </lineage>
</organism>
<name>A0A5D4NF88_9BACI</name>
<protein>
    <submittedName>
        <fullName evidence="1">Glycosyltransferase family 4 protein</fullName>
    </submittedName>
</protein>
<dbReference type="Gene3D" id="3.40.50.2000">
    <property type="entry name" value="Glycogen Phosphorylase B"/>
    <property type="match status" value="2"/>
</dbReference>
<dbReference type="Proteomes" id="UP000322267">
    <property type="component" value="Unassembled WGS sequence"/>
</dbReference>
<accession>A0A5D4NF88</accession>
<dbReference type="SUPFAM" id="SSF53756">
    <property type="entry name" value="UDP-Glycosyltransferase/glycogen phosphorylase"/>
    <property type="match status" value="1"/>
</dbReference>
<reference evidence="1 2" key="1">
    <citation type="submission" date="2019-08" db="EMBL/GenBank/DDBJ databases">
        <title>Bacillus genomes from the desert of Cuatro Cienegas, Coahuila.</title>
        <authorList>
            <person name="Olmedo-Alvarez G."/>
        </authorList>
    </citation>
    <scope>NUCLEOTIDE SEQUENCE [LARGE SCALE GENOMIC DNA]</scope>
    <source>
        <strain evidence="1 2">CH34_1T</strain>
    </source>
</reference>
<dbReference type="EMBL" id="VTEI01000027">
    <property type="protein sequence ID" value="TYS12935.1"/>
    <property type="molecule type" value="Genomic_DNA"/>
</dbReference>
<comment type="caution">
    <text evidence="1">The sequence shown here is derived from an EMBL/GenBank/DDBJ whole genome shotgun (WGS) entry which is preliminary data.</text>
</comment>
<dbReference type="AlphaFoldDB" id="A0A5D4NF88"/>
<dbReference type="OrthoDB" id="9811902at2"/>
<gene>
    <name evidence="1" type="ORF">FZC78_22750</name>
</gene>
<dbReference type="GO" id="GO:0016740">
    <property type="term" value="F:transferase activity"/>
    <property type="evidence" value="ECO:0007669"/>
    <property type="project" value="UniProtKB-KW"/>
</dbReference>